<feature type="signal peptide" evidence="3">
    <location>
        <begin position="1"/>
        <end position="36"/>
    </location>
</feature>
<dbReference type="InterPro" id="IPR001461">
    <property type="entry name" value="Aspartic_peptidase_A1"/>
</dbReference>
<name>A0A8I6X837_HORVV</name>
<dbReference type="Pfam" id="PF14543">
    <property type="entry name" value="TAXi_N"/>
    <property type="match status" value="1"/>
</dbReference>
<dbReference type="SUPFAM" id="SSF50630">
    <property type="entry name" value="Acid proteases"/>
    <property type="match status" value="1"/>
</dbReference>
<keyword evidence="6" id="KW-1185">Reference proteome</keyword>
<evidence type="ECO:0000313" key="5">
    <source>
        <dbReference type="EnsemblPlants" id="HORVU.MOREX.r3.3HG0316210.1.CDS1"/>
    </source>
</evidence>
<dbReference type="OMA" id="FELCYRS"/>
<dbReference type="InterPro" id="IPR032861">
    <property type="entry name" value="TAXi_N"/>
</dbReference>
<dbReference type="Gramene" id="HORVU.MOREX.r3.3HG0316210.1">
    <property type="protein sequence ID" value="HORVU.MOREX.r3.3HG0316210.1.CDS1"/>
    <property type="gene ID" value="HORVU.MOREX.r3.3HG0316210"/>
</dbReference>
<dbReference type="InterPro" id="IPR032799">
    <property type="entry name" value="TAXi_C"/>
</dbReference>
<gene>
    <name evidence="5" type="primary">LOC123440870</name>
</gene>
<evidence type="ECO:0000256" key="2">
    <source>
        <dbReference type="ARBA" id="ARBA00022729"/>
    </source>
</evidence>
<reference evidence="6" key="1">
    <citation type="journal article" date="2012" name="Nature">
        <title>A physical, genetic and functional sequence assembly of the barley genome.</title>
        <authorList>
            <consortium name="The International Barley Genome Sequencing Consortium"/>
            <person name="Mayer K.F."/>
            <person name="Waugh R."/>
            <person name="Brown J.W."/>
            <person name="Schulman A."/>
            <person name="Langridge P."/>
            <person name="Platzer M."/>
            <person name="Fincher G.B."/>
            <person name="Muehlbauer G.J."/>
            <person name="Sato K."/>
            <person name="Close T.J."/>
            <person name="Wise R.P."/>
            <person name="Stein N."/>
        </authorList>
    </citation>
    <scope>NUCLEOTIDE SEQUENCE [LARGE SCALE GENOMIC DNA]</scope>
    <source>
        <strain evidence="6">cv. Morex</strain>
    </source>
</reference>
<dbReference type="Gene3D" id="2.40.70.10">
    <property type="entry name" value="Acid Proteases"/>
    <property type="match status" value="2"/>
</dbReference>
<evidence type="ECO:0000256" key="3">
    <source>
        <dbReference type="SAM" id="SignalP"/>
    </source>
</evidence>
<dbReference type="Proteomes" id="UP000011116">
    <property type="component" value="Chromosome 3H"/>
</dbReference>
<dbReference type="InterPro" id="IPR033121">
    <property type="entry name" value="PEPTIDASE_A1"/>
</dbReference>
<dbReference type="Pfam" id="PF14541">
    <property type="entry name" value="TAXi_C"/>
    <property type="match status" value="1"/>
</dbReference>
<proteinExistence type="inferred from homology"/>
<dbReference type="GO" id="GO:0006508">
    <property type="term" value="P:proteolysis"/>
    <property type="evidence" value="ECO:0007669"/>
    <property type="project" value="InterPro"/>
</dbReference>
<feature type="domain" description="Peptidase A1" evidence="4">
    <location>
        <begin position="50"/>
        <end position="416"/>
    </location>
</feature>
<dbReference type="FunFam" id="2.40.70.10:FF:000075">
    <property type="entry name" value="Putative xylanase inhibitor"/>
    <property type="match status" value="1"/>
</dbReference>
<dbReference type="PROSITE" id="PS51767">
    <property type="entry name" value="PEPTIDASE_A1"/>
    <property type="match status" value="1"/>
</dbReference>
<dbReference type="InterPro" id="IPR033868">
    <property type="entry name" value="Xylanase_inhibitor_I-like"/>
</dbReference>
<dbReference type="SMR" id="A0A8I6X837"/>
<keyword evidence="2 3" id="KW-0732">Signal</keyword>
<sequence length="433" mass="45653">MPHSQVESTPPPRKMARLHLLVLAVSLAALAWPASCKRVRSVLAPVTKDPATRLYTMPFHYGANLVVDIAGPLVWSTCAPDHLPAAFPCKSATCRLANKYHVPGCTESAADKLCDSSHKVCRAFPYNPVTGACAAGDLIHTRFVANTTDGKNPASQVNVRGDAACAPSKLLESLPQGASGVAGLAGSDLALPAQVASAQKVPNKFLLCLPRGLSSDPGVAVFGGGPLHFMAQPGRDYGKELAYTPLVAKKGNPAHFISIKSIAVDNARVPFPAGALTTGGAVLCTRVSFTMLRSDVFLPVLDAFTKALAKQGGPVAKAVKPYAPFQQCYDTRTLAITRNGYLVPDVTLTLGGGKKWTWDGLSSMVDMAPGTACLALVQMEGVKGGDNSAPAVLIGGFQMENTVVEFDMKKKRFGFARLPSFTQCSHFNFTRAG</sequence>
<reference evidence="5" key="3">
    <citation type="submission" date="2022-01" db="UniProtKB">
        <authorList>
            <consortium name="EnsemblPlants"/>
        </authorList>
    </citation>
    <scope>IDENTIFICATION</scope>
    <source>
        <strain evidence="5">subsp. vulgare</strain>
    </source>
</reference>
<dbReference type="PANTHER" id="PTHR47965:SF74">
    <property type="entry name" value="PEPTIDASE A1 DOMAIN-CONTAINING PROTEIN"/>
    <property type="match status" value="1"/>
</dbReference>
<feature type="chain" id="PRO_5035251566" description="Peptidase A1 domain-containing protein" evidence="3">
    <location>
        <begin position="37"/>
        <end position="433"/>
    </location>
</feature>
<dbReference type="InterPro" id="IPR021109">
    <property type="entry name" value="Peptidase_aspartic_dom_sf"/>
</dbReference>
<evidence type="ECO:0000259" key="4">
    <source>
        <dbReference type="PROSITE" id="PS51767"/>
    </source>
</evidence>
<evidence type="ECO:0000256" key="1">
    <source>
        <dbReference type="ARBA" id="ARBA00007447"/>
    </source>
</evidence>
<dbReference type="Gramene" id="HORVU.MOREX.r2.3HG0264010.1">
    <property type="protein sequence ID" value="HORVU.MOREX.r2.3HG0264010.1.CDS.1"/>
    <property type="gene ID" value="HORVU.MOREX.r2.3HG0264010"/>
</dbReference>
<protein>
    <recommendedName>
        <fullName evidence="4">Peptidase A1 domain-containing protein</fullName>
    </recommendedName>
</protein>
<reference evidence="5" key="2">
    <citation type="submission" date="2020-10" db="EMBL/GenBank/DDBJ databases">
        <authorList>
            <person name="Scholz U."/>
            <person name="Mascher M."/>
            <person name="Fiebig A."/>
        </authorList>
    </citation>
    <scope>NUCLEOTIDE SEQUENCE [LARGE SCALE GENOMIC DNA]</scope>
    <source>
        <strain evidence="5">cv. Morex</strain>
    </source>
</reference>
<accession>A0A8I6X837</accession>
<evidence type="ECO:0000313" key="6">
    <source>
        <dbReference type="Proteomes" id="UP000011116"/>
    </source>
</evidence>
<organism evidence="5 6">
    <name type="scientific">Hordeum vulgare subsp. vulgare</name>
    <name type="common">Domesticated barley</name>
    <dbReference type="NCBI Taxonomy" id="112509"/>
    <lineage>
        <taxon>Eukaryota</taxon>
        <taxon>Viridiplantae</taxon>
        <taxon>Streptophyta</taxon>
        <taxon>Embryophyta</taxon>
        <taxon>Tracheophyta</taxon>
        <taxon>Spermatophyta</taxon>
        <taxon>Magnoliopsida</taxon>
        <taxon>Liliopsida</taxon>
        <taxon>Poales</taxon>
        <taxon>Poaceae</taxon>
        <taxon>BOP clade</taxon>
        <taxon>Pooideae</taxon>
        <taxon>Triticodae</taxon>
        <taxon>Triticeae</taxon>
        <taxon>Hordeinae</taxon>
        <taxon>Hordeum</taxon>
    </lineage>
</organism>
<dbReference type="GO" id="GO:0004190">
    <property type="term" value="F:aspartic-type endopeptidase activity"/>
    <property type="evidence" value="ECO:0007669"/>
    <property type="project" value="InterPro"/>
</dbReference>
<comment type="similarity">
    <text evidence="1">Belongs to the peptidase A1 family.</text>
</comment>
<dbReference type="CDD" id="cd05489">
    <property type="entry name" value="xylanase_inhibitor_I_like"/>
    <property type="match status" value="1"/>
</dbReference>
<dbReference type="PANTHER" id="PTHR47965">
    <property type="entry name" value="ASPARTYL PROTEASE-RELATED"/>
    <property type="match status" value="1"/>
</dbReference>
<dbReference type="AlphaFoldDB" id="A0A8I6X837"/>
<dbReference type="EnsemblPlants" id="HORVU.MOREX.r3.3HG0316210.1">
    <property type="protein sequence ID" value="HORVU.MOREX.r3.3HG0316210.1.CDS1"/>
    <property type="gene ID" value="HORVU.MOREX.r3.3HG0316210"/>
</dbReference>